<gene>
    <name evidence="4" type="ORF">FC70_GL000304</name>
</gene>
<evidence type="ECO:0000313" key="5">
    <source>
        <dbReference type="Proteomes" id="UP000051697"/>
    </source>
</evidence>
<evidence type="ECO:0000256" key="1">
    <source>
        <dbReference type="ARBA" id="ARBA00023125"/>
    </source>
</evidence>
<evidence type="ECO:0000259" key="3">
    <source>
        <dbReference type="PROSITE" id="PS50977"/>
    </source>
</evidence>
<evidence type="ECO:0000256" key="2">
    <source>
        <dbReference type="PROSITE-ProRule" id="PRU00335"/>
    </source>
</evidence>
<dbReference type="PANTHER" id="PTHR43479">
    <property type="entry name" value="ACREF/ENVCD OPERON REPRESSOR-RELATED"/>
    <property type="match status" value="1"/>
</dbReference>
<dbReference type="InterPro" id="IPR050624">
    <property type="entry name" value="HTH-type_Tx_Regulator"/>
</dbReference>
<dbReference type="PATRIC" id="fig|1423778.4.peg.323"/>
<dbReference type="PROSITE" id="PS50977">
    <property type="entry name" value="HTH_TETR_2"/>
    <property type="match status" value="1"/>
</dbReference>
<dbReference type="InterPro" id="IPR009057">
    <property type="entry name" value="Homeodomain-like_sf"/>
</dbReference>
<evidence type="ECO:0000313" key="4">
    <source>
        <dbReference type="EMBL" id="KRL57833.1"/>
    </source>
</evidence>
<keyword evidence="5" id="KW-1185">Reference proteome</keyword>
<dbReference type="Pfam" id="PF00440">
    <property type="entry name" value="TetR_N"/>
    <property type="match status" value="1"/>
</dbReference>
<dbReference type="PRINTS" id="PR00455">
    <property type="entry name" value="HTHTETR"/>
</dbReference>
<dbReference type="GO" id="GO:0003677">
    <property type="term" value="F:DNA binding"/>
    <property type="evidence" value="ECO:0007669"/>
    <property type="project" value="UniProtKB-UniRule"/>
</dbReference>
<reference evidence="4 5" key="1">
    <citation type="journal article" date="2015" name="Genome Announc.">
        <title>Expanding the biotechnology potential of lactobacilli through comparative genomics of 213 strains and associated genera.</title>
        <authorList>
            <person name="Sun Z."/>
            <person name="Harris H.M."/>
            <person name="McCann A."/>
            <person name="Guo C."/>
            <person name="Argimon S."/>
            <person name="Zhang W."/>
            <person name="Yang X."/>
            <person name="Jeffery I.B."/>
            <person name="Cooney J.C."/>
            <person name="Kagawa T.F."/>
            <person name="Liu W."/>
            <person name="Song Y."/>
            <person name="Salvetti E."/>
            <person name="Wrobel A."/>
            <person name="Rasinkangas P."/>
            <person name="Parkhill J."/>
            <person name="Rea M.C."/>
            <person name="O'Sullivan O."/>
            <person name="Ritari J."/>
            <person name="Douillard F.P."/>
            <person name="Paul Ross R."/>
            <person name="Yang R."/>
            <person name="Briner A.E."/>
            <person name="Felis G.E."/>
            <person name="de Vos W.M."/>
            <person name="Barrangou R."/>
            <person name="Klaenhammer T.R."/>
            <person name="Caufield P.W."/>
            <person name="Cui Y."/>
            <person name="Zhang H."/>
            <person name="O'Toole P.W."/>
        </authorList>
    </citation>
    <scope>NUCLEOTIDE SEQUENCE [LARGE SCALE GENOMIC DNA]</scope>
    <source>
        <strain evidence="4 5">DSM 15707</strain>
    </source>
</reference>
<comment type="caution">
    <text evidence="4">The sequence shown here is derived from an EMBL/GenBank/DDBJ whole genome shotgun (WGS) entry which is preliminary data.</text>
</comment>
<dbReference type="EMBL" id="AZFE01000003">
    <property type="protein sequence ID" value="KRL57833.1"/>
    <property type="molecule type" value="Genomic_DNA"/>
</dbReference>
<proteinExistence type="predicted"/>
<dbReference type="SUPFAM" id="SSF46689">
    <property type="entry name" value="Homeodomain-like"/>
    <property type="match status" value="1"/>
</dbReference>
<dbReference type="Gene3D" id="1.10.357.10">
    <property type="entry name" value="Tetracycline Repressor, domain 2"/>
    <property type="match status" value="1"/>
</dbReference>
<feature type="domain" description="HTH tetR-type" evidence="3">
    <location>
        <begin position="8"/>
        <end position="68"/>
    </location>
</feature>
<dbReference type="OrthoDB" id="113732at2"/>
<dbReference type="PANTHER" id="PTHR43479:SF11">
    <property type="entry name" value="ACREF_ENVCD OPERON REPRESSOR-RELATED"/>
    <property type="match status" value="1"/>
</dbReference>
<dbReference type="InterPro" id="IPR001647">
    <property type="entry name" value="HTH_TetR"/>
</dbReference>
<dbReference type="KEGG" id="lol:LACOL_1389"/>
<dbReference type="RefSeq" id="WP_057889259.1">
    <property type="nucleotide sequence ID" value="NZ_AZFE01000003.1"/>
</dbReference>
<sequence>MNREEKKRLTRLNILVISEKMFSKQGIKKTDIRDIAKQSGVSTVTFYKYFPSKDELLTQITILKLTEASASIKEELEVSTDNIFSIMKRIENLIDEKAGDLNNPEFDEFLDIAFFSNPKVIVAQEEMTKGIVTAIYSQLKKTDQLKNNITLEAMLFYVDMIIQYSRLPKNRNLFGPNHQRPHSNLEQEVLNIILYGFIKQPEKK</sequence>
<keyword evidence="1 2" id="KW-0238">DNA-binding</keyword>
<organism evidence="4 5">
    <name type="scientific">Paucilactobacillus oligofermentans DSM 15707 = LMG 22743</name>
    <dbReference type="NCBI Taxonomy" id="1423778"/>
    <lineage>
        <taxon>Bacteria</taxon>
        <taxon>Bacillati</taxon>
        <taxon>Bacillota</taxon>
        <taxon>Bacilli</taxon>
        <taxon>Lactobacillales</taxon>
        <taxon>Lactobacillaceae</taxon>
        <taxon>Paucilactobacillus</taxon>
    </lineage>
</organism>
<dbReference type="AlphaFoldDB" id="A0A0R1RNC6"/>
<name>A0A0R1RNC6_9LACO</name>
<feature type="DNA-binding region" description="H-T-H motif" evidence="2">
    <location>
        <begin position="31"/>
        <end position="50"/>
    </location>
</feature>
<protein>
    <recommendedName>
        <fullName evidence="3">HTH tetR-type domain-containing protein</fullName>
    </recommendedName>
</protein>
<accession>A0A0R1RNC6</accession>
<dbReference type="STRING" id="1423778.FC70_GL000304"/>
<dbReference type="Proteomes" id="UP000051697">
    <property type="component" value="Unassembled WGS sequence"/>
</dbReference>